<dbReference type="Proteomes" id="UP001391051">
    <property type="component" value="Unassembled WGS sequence"/>
</dbReference>
<proteinExistence type="predicted"/>
<organism evidence="1 2">
    <name type="scientific">Apiospora aurea</name>
    <dbReference type="NCBI Taxonomy" id="335848"/>
    <lineage>
        <taxon>Eukaryota</taxon>
        <taxon>Fungi</taxon>
        <taxon>Dikarya</taxon>
        <taxon>Ascomycota</taxon>
        <taxon>Pezizomycotina</taxon>
        <taxon>Sordariomycetes</taxon>
        <taxon>Xylariomycetidae</taxon>
        <taxon>Amphisphaeriales</taxon>
        <taxon>Apiosporaceae</taxon>
        <taxon>Apiospora</taxon>
    </lineage>
</organism>
<reference evidence="1 2" key="1">
    <citation type="submission" date="2023-01" db="EMBL/GenBank/DDBJ databases">
        <title>Analysis of 21 Apiospora genomes using comparative genomics revels a genus with tremendous synthesis potential of carbohydrate active enzymes and secondary metabolites.</title>
        <authorList>
            <person name="Sorensen T."/>
        </authorList>
    </citation>
    <scope>NUCLEOTIDE SEQUENCE [LARGE SCALE GENOMIC DNA]</scope>
    <source>
        <strain evidence="1 2">CBS 24483</strain>
    </source>
</reference>
<sequence>MATPRLSPSGPIDVTCQELCRIERALYRFEIYCNLFRISPMLLRSPGMPMRIRFYREQQRLFFTNFAPWENEQLGCIHDFLVGAILPDHDVAWGAFNVDHGTLVSPTIQHIMLSGLKKLHQTVQAETYEKRHALLHHLRIGGVGPPAPELALCGGLRGANEQTHIIFLKWLTPDDDVLRLRQPYFAEPDPGPADAWRWAHQEESWAHWVYQGNRRDLRRWGYVMWDRRRLESIGLLREPWDDAPYLREAAREQQEAAQRRAGLHESWERRECIWKRGGCGWWSWGDESKVRYPDAVVVEEDSRPRSMSEPGGPYMSTTRWPESLQEAKEMLSAMDFCLRQSVKF</sequence>
<gene>
    <name evidence="1" type="ORF">PG986_001858</name>
</gene>
<comment type="caution">
    <text evidence="1">The sequence shown here is derived from an EMBL/GenBank/DDBJ whole genome shotgun (WGS) entry which is preliminary data.</text>
</comment>
<keyword evidence="2" id="KW-1185">Reference proteome</keyword>
<dbReference type="RefSeq" id="XP_066706973.1">
    <property type="nucleotide sequence ID" value="XM_066838080.1"/>
</dbReference>
<protein>
    <submittedName>
        <fullName evidence="1">Uncharacterized protein</fullName>
    </submittedName>
</protein>
<evidence type="ECO:0000313" key="1">
    <source>
        <dbReference type="EMBL" id="KAK7967581.1"/>
    </source>
</evidence>
<dbReference type="EMBL" id="JAQQWE010000001">
    <property type="protein sequence ID" value="KAK7967581.1"/>
    <property type="molecule type" value="Genomic_DNA"/>
</dbReference>
<accession>A0ABR1QY10</accession>
<evidence type="ECO:0000313" key="2">
    <source>
        <dbReference type="Proteomes" id="UP001391051"/>
    </source>
</evidence>
<name>A0ABR1QY10_9PEZI</name>
<dbReference type="GeneID" id="92071142"/>